<proteinExistence type="predicted"/>
<evidence type="ECO:0000313" key="4">
    <source>
        <dbReference type="EMBL" id="MDN4487620.1"/>
    </source>
</evidence>
<evidence type="ECO:0000313" key="5">
    <source>
        <dbReference type="Proteomes" id="UP001172737"/>
    </source>
</evidence>
<dbReference type="RefSeq" id="WP_301118956.1">
    <property type="nucleotide sequence ID" value="NZ_JAUHPX010000003.1"/>
</dbReference>
<feature type="transmembrane region" description="Helical" evidence="2">
    <location>
        <begin position="313"/>
        <end position="336"/>
    </location>
</feature>
<evidence type="ECO:0000256" key="1">
    <source>
        <dbReference type="SAM" id="MobiDB-lite"/>
    </source>
</evidence>
<feature type="transmembrane region" description="Helical" evidence="2">
    <location>
        <begin position="255"/>
        <end position="274"/>
    </location>
</feature>
<comment type="caution">
    <text evidence="4">The sequence shown here is derived from an EMBL/GenBank/DDBJ whole genome shotgun (WGS) entry which is preliminary data.</text>
</comment>
<dbReference type="EMBL" id="JAUHPX010000003">
    <property type="protein sequence ID" value="MDN4487620.1"/>
    <property type="molecule type" value="Genomic_DNA"/>
</dbReference>
<feature type="region of interest" description="Disordered" evidence="1">
    <location>
        <begin position="358"/>
        <end position="398"/>
    </location>
</feature>
<name>A0AAW7M895_9MICO</name>
<evidence type="ECO:0000256" key="2">
    <source>
        <dbReference type="SAM" id="Phobius"/>
    </source>
</evidence>
<feature type="transmembrane region" description="Helical" evidence="2">
    <location>
        <begin position="171"/>
        <end position="192"/>
    </location>
</feature>
<reference evidence="4" key="1">
    <citation type="submission" date="2023-06" db="EMBL/GenBank/DDBJ databases">
        <title>Sysu t00039.</title>
        <authorList>
            <person name="Gao L."/>
            <person name="Fang B.-Z."/>
            <person name="Li W.-J."/>
        </authorList>
    </citation>
    <scope>NUCLEOTIDE SEQUENCE</scope>
    <source>
        <strain evidence="4">SYSU T00039</strain>
    </source>
</reference>
<feature type="transmembrane region" description="Helical" evidence="2">
    <location>
        <begin position="6"/>
        <end position="28"/>
    </location>
</feature>
<organism evidence="4 5">
    <name type="scientific">Demequina lignilytica</name>
    <dbReference type="NCBI Taxonomy" id="3051663"/>
    <lineage>
        <taxon>Bacteria</taxon>
        <taxon>Bacillati</taxon>
        <taxon>Actinomycetota</taxon>
        <taxon>Actinomycetes</taxon>
        <taxon>Micrococcales</taxon>
        <taxon>Demequinaceae</taxon>
        <taxon>Demequina</taxon>
    </lineage>
</organism>
<keyword evidence="2" id="KW-0812">Transmembrane</keyword>
<dbReference type="PANTHER" id="PTHR36834">
    <property type="entry name" value="MEMBRANE PROTEIN-RELATED"/>
    <property type="match status" value="1"/>
</dbReference>
<gene>
    <name evidence="4" type="ORF">QQX10_05495</name>
</gene>
<feature type="transmembrane region" description="Helical" evidence="2">
    <location>
        <begin position="40"/>
        <end position="61"/>
    </location>
</feature>
<accession>A0AAW7M895</accession>
<keyword evidence="2" id="KW-0472">Membrane</keyword>
<keyword evidence="5" id="KW-1185">Reference proteome</keyword>
<feature type="transmembrane region" description="Helical" evidence="2">
    <location>
        <begin position="213"/>
        <end position="243"/>
    </location>
</feature>
<dbReference type="InterPro" id="IPR053150">
    <property type="entry name" value="Teicoplanin_resist-assoc"/>
</dbReference>
<feature type="compositionally biased region" description="Low complexity" evidence="1">
    <location>
        <begin position="373"/>
        <end position="398"/>
    </location>
</feature>
<dbReference type="AlphaFoldDB" id="A0AAW7M895"/>
<keyword evidence="2" id="KW-1133">Transmembrane helix</keyword>
<feature type="domain" description="VanZ-like" evidence="3">
    <location>
        <begin position="52"/>
        <end position="188"/>
    </location>
</feature>
<feature type="transmembrane region" description="Helical" evidence="2">
    <location>
        <begin position="133"/>
        <end position="159"/>
    </location>
</feature>
<feature type="transmembrane region" description="Helical" evidence="2">
    <location>
        <begin position="100"/>
        <end position="121"/>
    </location>
</feature>
<dbReference type="InterPro" id="IPR006976">
    <property type="entry name" value="VanZ-like"/>
</dbReference>
<dbReference type="Proteomes" id="UP001172737">
    <property type="component" value="Unassembled WGS sequence"/>
</dbReference>
<dbReference type="Pfam" id="PF04892">
    <property type="entry name" value="VanZ"/>
    <property type="match status" value="1"/>
</dbReference>
<evidence type="ECO:0000259" key="3">
    <source>
        <dbReference type="Pfam" id="PF04892"/>
    </source>
</evidence>
<protein>
    <submittedName>
        <fullName evidence="4">VanZ family protein</fullName>
    </submittedName>
</protein>
<sequence length="398" mass="42121">MSVYGADALLTVLATVALIPIAMLPILGTVVRRYGRLRGWPLLASLGLLGSAVSLAAFTVFPLPAPGTLDCEARALLTYWQTRPFASIAPIADAVREQGLAAVTSGVFLQVFFNILLFVPYGFFLHQVTRWRAWVVIAVGLVTSLLIEVTQGTAFYGAYDCPYRLFDVDDLLINTTGGAVGVGLSVLLSRWWRGSRPEPVPDLEAPRRTRRVAASLVDAMLVLAGAVAVRSAIAAGFIAAAGLDRAVEVLEHTGVAITIDVLVGAALLLAVPLIRRDRATPGMLVLNIAPADAAHPERPAPRRAALIRYAVRWLMYSVNAGLGIAIWAVELVVVLVRKDRRSLAGLLGRTVTRTRPALAADAGLTVPQGAGGPQEQAGGPQEQAGGPQEQAGGPQEQD</sequence>
<dbReference type="PANTHER" id="PTHR36834:SF1">
    <property type="entry name" value="INTEGRAL MEMBRANE PROTEIN"/>
    <property type="match status" value="1"/>
</dbReference>